<evidence type="ECO:0000256" key="1">
    <source>
        <dbReference type="SAM" id="Phobius"/>
    </source>
</evidence>
<dbReference type="EMBL" id="LIYD01000005">
    <property type="protein sequence ID" value="KOS06019.1"/>
    <property type="molecule type" value="Genomic_DNA"/>
</dbReference>
<sequence length="130" mass="14945">MGKYGGYIVLVFLIGVVLFATLRKDTYRKEIAEHKGTTICKFTYCYHANKSSQARVRYYIDGVKFKNGYDDCPDNYRDKLKHFYVMYYSTLDPNKITVDFTKEITDTTAILNAGFSVEELGSDAIEKGEE</sequence>
<comment type="caution">
    <text evidence="2">The sequence shown here is derived from an EMBL/GenBank/DDBJ whole genome shotgun (WGS) entry which is preliminary data.</text>
</comment>
<dbReference type="STRING" id="1202724.AM493_08195"/>
<evidence type="ECO:0000313" key="2">
    <source>
        <dbReference type="EMBL" id="KOS06019.1"/>
    </source>
</evidence>
<protein>
    <submittedName>
        <fullName evidence="2">Uncharacterized protein</fullName>
    </submittedName>
</protein>
<keyword evidence="3" id="KW-1185">Reference proteome</keyword>
<dbReference type="RefSeq" id="WP_054407480.1">
    <property type="nucleotide sequence ID" value="NZ_FOYA01000007.1"/>
</dbReference>
<dbReference type="PATRIC" id="fig|1202724.3.peg.1704"/>
<dbReference type="AlphaFoldDB" id="A0A0M9VHX7"/>
<keyword evidence="1" id="KW-0812">Transmembrane</keyword>
<proteinExistence type="predicted"/>
<keyword evidence="1" id="KW-0472">Membrane</keyword>
<evidence type="ECO:0000313" key="3">
    <source>
        <dbReference type="Proteomes" id="UP000037755"/>
    </source>
</evidence>
<organism evidence="2 3">
    <name type="scientific">Flavobacterium akiainvivens</name>
    <dbReference type="NCBI Taxonomy" id="1202724"/>
    <lineage>
        <taxon>Bacteria</taxon>
        <taxon>Pseudomonadati</taxon>
        <taxon>Bacteroidota</taxon>
        <taxon>Flavobacteriia</taxon>
        <taxon>Flavobacteriales</taxon>
        <taxon>Flavobacteriaceae</taxon>
        <taxon>Flavobacterium</taxon>
    </lineage>
</organism>
<dbReference type="OrthoDB" id="1377003at2"/>
<name>A0A0M9VHX7_9FLAO</name>
<reference evidence="2 3" key="1">
    <citation type="submission" date="2015-08" db="EMBL/GenBank/DDBJ databases">
        <title>Whole genome sequence of Flavobacterium akiainvivens IK-1T, from decaying Wikstroemia oahuensis, an endemic Hawaiian shrub.</title>
        <authorList>
            <person name="Wan X."/>
            <person name="Hou S."/>
            <person name="Saito J."/>
            <person name="Donachie S."/>
        </authorList>
    </citation>
    <scope>NUCLEOTIDE SEQUENCE [LARGE SCALE GENOMIC DNA]</scope>
    <source>
        <strain evidence="2 3">IK-1</strain>
    </source>
</reference>
<feature type="transmembrane region" description="Helical" evidence="1">
    <location>
        <begin position="6"/>
        <end position="22"/>
    </location>
</feature>
<dbReference type="Proteomes" id="UP000037755">
    <property type="component" value="Unassembled WGS sequence"/>
</dbReference>
<gene>
    <name evidence="2" type="ORF">AM493_08195</name>
</gene>
<accession>A0A0M9VHX7</accession>
<keyword evidence="1" id="KW-1133">Transmembrane helix</keyword>